<dbReference type="PROSITE" id="PS51257">
    <property type="entry name" value="PROKAR_LIPOPROTEIN"/>
    <property type="match status" value="1"/>
</dbReference>
<feature type="chain" id="PRO_5046605672" evidence="1">
    <location>
        <begin position="19"/>
        <end position="140"/>
    </location>
</feature>
<dbReference type="EMBL" id="CP129013">
    <property type="protein sequence ID" value="WLR41293.1"/>
    <property type="molecule type" value="Genomic_DNA"/>
</dbReference>
<evidence type="ECO:0000313" key="2">
    <source>
        <dbReference type="EMBL" id="WLR41293.1"/>
    </source>
</evidence>
<accession>A0ABY9JS30</accession>
<feature type="signal peptide" evidence="1">
    <location>
        <begin position="1"/>
        <end position="18"/>
    </location>
</feature>
<gene>
    <name evidence="2" type="ORF">LC087_10150</name>
</gene>
<dbReference type="InterPro" id="IPR025059">
    <property type="entry name" value="DUF3997"/>
</dbReference>
<organism evidence="2 3">
    <name type="scientific">Bacillus carboniphilus</name>
    <dbReference type="NCBI Taxonomy" id="86663"/>
    <lineage>
        <taxon>Bacteria</taxon>
        <taxon>Bacillati</taxon>
        <taxon>Bacillota</taxon>
        <taxon>Bacilli</taxon>
        <taxon>Bacillales</taxon>
        <taxon>Bacillaceae</taxon>
        <taxon>Bacillus</taxon>
    </lineage>
</organism>
<evidence type="ECO:0000313" key="3">
    <source>
        <dbReference type="Proteomes" id="UP001197974"/>
    </source>
</evidence>
<dbReference type="Proteomes" id="UP001197974">
    <property type="component" value="Chromosome"/>
</dbReference>
<keyword evidence="1" id="KW-0732">Signal</keyword>
<name>A0ABY9JS30_9BACI</name>
<protein>
    <submittedName>
        <fullName evidence="2">DUF3997 domain-containing protein</fullName>
    </submittedName>
</protein>
<reference evidence="2 3" key="1">
    <citation type="submission" date="2023-06" db="EMBL/GenBank/DDBJ databases">
        <title>Five Gram-positive bacteria isolated from mangrove sediments in Shenzhen, Guangdong, China.</title>
        <authorList>
            <person name="Yu S."/>
            <person name="Zheng W."/>
            <person name="Huang Y."/>
        </authorList>
    </citation>
    <scope>NUCLEOTIDE SEQUENCE [LARGE SCALE GENOMIC DNA]</scope>
    <source>
        <strain evidence="2 3">SaN35-3</strain>
    </source>
</reference>
<evidence type="ECO:0000256" key="1">
    <source>
        <dbReference type="SAM" id="SignalP"/>
    </source>
</evidence>
<keyword evidence="3" id="KW-1185">Reference proteome</keyword>
<dbReference type="RefSeq" id="WP_226540312.1">
    <property type="nucleotide sequence ID" value="NZ_CP129013.1"/>
</dbReference>
<dbReference type="Pfam" id="PF13162">
    <property type="entry name" value="DUF3997"/>
    <property type="match status" value="1"/>
</dbReference>
<proteinExistence type="predicted"/>
<sequence length="140" mass="15953">MKKLLMILTIPIFLTGCAGLGDYQADLGENYQIFRSSADNVKITYNNDTENNSSYQNVIPEKVIAVNYNENCIIAKQVGMKRNEENPNSEYEVPDETDQNHWIVEKSTTAAIGPLNEEEYNLKLDELNLDLELKSVESFR</sequence>